<organism evidence="1 2">
    <name type="scientific">Deinococcus hohokamensis</name>
    <dbReference type="NCBI Taxonomy" id="309883"/>
    <lineage>
        <taxon>Bacteria</taxon>
        <taxon>Thermotogati</taxon>
        <taxon>Deinococcota</taxon>
        <taxon>Deinococci</taxon>
        <taxon>Deinococcales</taxon>
        <taxon>Deinococcaceae</taxon>
        <taxon>Deinococcus</taxon>
    </lineage>
</organism>
<accession>A0ABV9I857</accession>
<evidence type="ECO:0000313" key="1">
    <source>
        <dbReference type="EMBL" id="MFC4638364.1"/>
    </source>
</evidence>
<dbReference type="CDD" id="cd19166">
    <property type="entry name" value="HemeO-bac"/>
    <property type="match status" value="1"/>
</dbReference>
<gene>
    <name evidence="1" type="ORF">ACFO0D_08400</name>
</gene>
<reference evidence="2" key="1">
    <citation type="journal article" date="2019" name="Int. J. Syst. Evol. Microbiol.">
        <title>The Global Catalogue of Microorganisms (GCM) 10K type strain sequencing project: providing services to taxonomists for standard genome sequencing and annotation.</title>
        <authorList>
            <consortium name="The Broad Institute Genomics Platform"/>
            <consortium name="The Broad Institute Genome Sequencing Center for Infectious Disease"/>
            <person name="Wu L."/>
            <person name="Ma J."/>
        </authorList>
    </citation>
    <scope>NUCLEOTIDE SEQUENCE [LARGE SCALE GENOMIC DNA]</scope>
    <source>
        <strain evidence="2">CCUG 55995</strain>
    </source>
</reference>
<name>A0ABV9I857_9DEIO</name>
<evidence type="ECO:0000313" key="2">
    <source>
        <dbReference type="Proteomes" id="UP001595952"/>
    </source>
</evidence>
<dbReference type="EMBL" id="JBHSEI010000005">
    <property type="protein sequence ID" value="MFC4638364.1"/>
    <property type="molecule type" value="Genomic_DNA"/>
</dbReference>
<dbReference type="Gene3D" id="1.20.910.10">
    <property type="entry name" value="Heme oxygenase-like"/>
    <property type="match status" value="1"/>
</dbReference>
<protein>
    <submittedName>
        <fullName evidence="1">Biliverdin-producing heme oxygenase</fullName>
    </submittedName>
</protein>
<dbReference type="InterPro" id="IPR016053">
    <property type="entry name" value="Haem_Oase-like"/>
</dbReference>
<proteinExistence type="predicted"/>
<dbReference type="Pfam" id="PF01126">
    <property type="entry name" value="Heme_oxygenase"/>
    <property type="match status" value="1"/>
</dbReference>
<dbReference type="InterPro" id="IPR016084">
    <property type="entry name" value="Haem_Oase-like_multi-hlx"/>
</dbReference>
<keyword evidence="2" id="KW-1185">Reference proteome</keyword>
<dbReference type="Proteomes" id="UP001595952">
    <property type="component" value="Unassembled WGS sequence"/>
</dbReference>
<sequence length="188" mass="20530">MILPRLKAETQAAHDRVEALMHVMDTPLSRTHYVQTLRQLHRLYVPLEAQLAAQKLPEVFAFAERRKTDRLVLDLSVLGGVPGPATTGPLPTLLTPAHALGALYVLEGATLGGQLITRHVHRQLGLTALSGAAFFSGYGPDTGRMWRQFTEALTRYAQDTGQDEAIVEGARRTFAAFEAALQEGALYA</sequence>
<dbReference type="RefSeq" id="WP_380061370.1">
    <property type="nucleotide sequence ID" value="NZ_JBHSEI010000005.1"/>
</dbReference>
<comment type="caution">
    <text evidence="1">The sequence shown here is derived from an EMBL/GenBank/DDBJ whole genome shotgun (WGS) entry which is preliminary data.</text>
</comment>
<dbReference type="SUPFAM" id="SSF48613">
    <property type="entry name" value="Heme oxygenase-like"/>
    <property type="match status" value="1"/>
</dbReference>